<proteinExistence type="predicted"/>
<organism evidence="1 2">
    <name type="scientific">Paraliobacillus ryukyuensis</name>
    <dbReference type="NCBI Taxonomy" id="200904"/>
    <lineage>
        <taxon>Bacteria</taxon>
        <taxon>Bacillati</taxon>
        <taxon>Bacillota</taxon>
        <taxon>Bacilli</taxon>
        <taxon>Bacillales</taxon>
        <taxon>Bacillaceae</taxon>
        <taxon>Paraliobacillus</taxon>
    </lineage>
</organism>
<evidence type="ECO:0000313" key="2">
    <source>
        <dbReference type="Proteomes" id="UP000252254"/>
    </source>
</evidence>
<protein>
    <submittedName>
        <fullName evidence="1">Uncharacterized protein</fullName>
    </submittedName>
</protein>
<dbReference type="AlphaFoldDB" id="A0A366EAX5"/>
<sequence length="38" mass="4527">MTKLYVQEHHQETPDGDVITTIKTYKSKPTHYSYIIFI</sequence>
<keyword evidence="2" id="KW-1185">Reference proteome</keyword>
<dbReference type="Proteomes" id="UP000252254">
    <property type="component" value="Unassembled WGS sequence"/>
</dbReference>
<comment type="caution">
    <text evidence="1">The sequence shown here is derived from an EMBL/GenBank/DDBJ whole genome shotgun (WGS) entry which is preliminary data.</text>
</comment>
<dbReference type="EMBL" id="QNRI01000004">
    <property type="protein sequence ID" value="RBO99516.1"/>
    <property type="molecule type" value="Genomic_DNA"/>
</dbReference>
<gene>
    <name evidence="1" type="ORF">DES48_104192</name>
</gene>
<reference evidence="1 2" key="1">
    <citation type="submission" date="2018-06" db="EMBL/GenBank/DDBJ databases">
        <title>Genomic Encyclopedia of Type Strains, Phase IV (KMG-IV): sequencing the most valuable type-strain genomes for metagenomic binning, comparative biology and taxonomic classification.</title>
        <authorList>
            <person name="Goeker M."/>
        </authorList>
    </citation>
    <scope>NUCLEOTIDE SEQUENCE [LARGE SCALE GENOMIC DNA]</scope>
    <source>
        <strain evidence="1 2">DSM 15140</strain>
    </source>
</reference>
<accession>A0A366EAX5</accession>
<evidence type="ECO:0000313" key="1">
    <source>
        <dbReference type="EMBL" id="RBO99516.1"/>
    </source>
</evidence>
<name>A0A366EAX5_9BACI</name>